<keyword evidence="5" id="KW-1185">Reference proteome</keyword>
<evidence type="ECO:0000256" key="1">
    <source>
        <dbReference type="SAM" id="MobiDB-lite"/>
    </source>
</evidence>
<keyword evidence="2" id="KW-1133">Transmembrane helix</keyword>
<feature type="transmembrane region" description="Helical" evidence="2">
    <location>
        <begin position="124"/>
        <end position="144"/>
    </location>
</feature>
<name>A0ABV5D2Y8_9ACTN</name>
<keyword evidence="2" id="KW-0472">Membrane</keyword>
<evidence type="ECO:0008006" key="6">
    <source>
        <dbReference type="Google" id="ProtNLM"/>
    </source>
</evidence>
<dbReference type="EMBL" id="JBCGDC010000314">
    <property type="protein sequence ID" value="MFB6398632.1"/>
    <property type="molecule type" value="Genomic_DNA"/>
</dbReference>
<evidence type="ECO:0000256" key="3">
    <source>
        <dbReference type="SAM" id="SignalP"/>
    </source>
</evidence>
<feature type="chain" id="PRO_5045768883" description="Gram-positive cocci surface proteins LPxTG domain-containing protein" evidence="3">
    <location>
        <begin position="35"/>
        <end position="151"/>
    </location>
</feature>
<evidence type="ECO:0000313" key="5">
    <source>
        <dbReference type="Proteomes" id="UP001582793"/>
    </source>
</evidence>
<evidence type="ECO:0000313" key="4">
    <source>
        <dbReference type="EMBL" id="MFB6398632.1"/>
    </source>
</evidence>
<gene>
    <name evidence="4" type="ORF">AAFH96_37080</name>
</gene>
<sequence length="151" mass="14184">GRAPRPASRAAVPRIAVGLLLTAGMTGAATSAPAAPVPPAVVSAALGTPLAGGLRAGSAAPDSGTARRTEVTVSIAPAPTTPGPTPTGPEPTPTGTPGPVPTGTPAPPTPSASPDPGGRLPQTGLAIGGILVLGAALVGAGAGLRTLSRRR</sequence>
<feature type="non-terminal residue" evidence="4">
    <location>
        <position position="1"/>
    </location>
</feature>
<proteinExistence type="predicted"/>
<keyword evidence="2" id="KW-0812">Transmembrane</keyword>
<evidence type="ECO:0000256" key="2">
    <source>
        <dbReference type="SAM" id="Phobius"/>
    </source>
</evidence>
<feature type="compositionally biased region" description="Pro residues" evidence="1">
    <location>
        <begin position="79"/>
        <end position="113"/>
    </location>
</feature>
<feature type="signal peptide" evidence="3">
    <location>
        <begin position="1"/>
        <end position="34"/>
    </location>
</feature>
<comment type="caution">
    <text evidence="4">The sequence shown here is derived from an EMBL/GenBank/DDBJ whole genome shotgun (WGS) entry which is preliminary data.</text>
</comment>
<keyword evidence="3" id="KW-0732">Signal</keyword>
<protein>
    <recommendedName>
        <fullName evidence="6">Gram-positive cocci surface proteins LPxTG domain-containing protein</fullName>
    </recommendedName>
</protein>
<accession>A0ABV5D2Y8</accession>
<dbReference type="Proteomes" id="UP001582793">
    <property type="component" value="Unassembled WGS sequence"/>
</dbReference>
<organism evidence="4 5">
    <name type="scientific">Polymorphospora lycopeni</name>
    <dbReference type="NCBI Taxonomy" id="3140240"/>
    <lineage>
        <taxon>Bacteria</taxon>
        <taxon>Bacillati</taxon>
        <taxon>Actinomycetota</taxon>
        <taxon>Actinomycetes</taxon>
        <taxon>Micromonosporales</taxon>
        <taxon>Micromonosporaceae</taxon>
        <taxon>Polymorphospora</taxon>
    </lineage>
</organism>
<feature type="region of interest" description="Disordered" evidence="1">
    <location>
        <begin position="51"/>
        <end position="121"/>
    </location>
</feature>
<reference evidence="4 5" key="1">
    <citation type="submission" date="2024-04" db="EMBL/GenBank/DDBJ databases">
        <title>Polymorphospora sp. isolated from Baiyangdian Lake in Xiong'an New Area.</title>
        <authorList>
            <person name="Zhang X."/>
            <person name="Liu J."/>
        </authorList>
    </citation>
    <scope>NUCLEOTIDE SEQUENCE [LARGE SCALE GENOMIC DNA]</scope>
    <source>
        <strain evidence="4 5">2-325</strain>
    </source>
</reference>